<protein>
    <submittedName>
        <fullName evidence="1">Terminase-like family</fullName>
    </submittedName>
</protein>
<dbReference type="Pfam" id="PF03237">
    <property type="entry name" value="Terminase_6N"/>
    <property type="match status" value="1"/>
</dbReference>
<reference evidence="1" key="1">
    <citation type="submission" date="2020-04" db="EMBL/GenBank/DDBJ databases">
        <authorList>
            <person name="Chiriac C."/>
            <person name="Salcher M."/>
            <person name="Ghai R."/>
            <person name="Kavagutti S V."/>
        </authorList>
    </citation>
    <scope>NUCLEOTIDE SEQUENCE</scope>
</reference>
<proteinExistence type="predicted"/>
<dbReference type="EMBL" id="LR796508">
    <property type="protein sequence ID" value="CAB4148585.1"/>
    <property type="molecule type" value="Genomic_DNA"/>
</dbReference>
<dbReference type="SUPFAM" id="SSF52540">
    <property type="entry name" value="P-loop containing nucleoside triphosphate hydrolases"/>
    <property type="match status" value="1"/>
</dbReference>
<dbReference type="Gene3D" id="3.40.50.300">
    <property type="entry name" value="P-loop containing nucleotide triphosphate hydrolases"/>
    <property type="match status" value="1"/>
</dbReference>
<organism evidence="1">
    <name type="scientific">uncultured Caudovirales phage</name>
    <dbReference type="NCBI Taxonomy" id="2100421"/>
    <lineage>
        <taxon>Viruses</taxon>
        <taxon>Duplodnaviria</taxon>
        <taxon>Heunggongvirae</taxon>
        <taxon>Uroviricota</taxon>
        <taxon>Caudoviricetes</taxon>
        <taxon>Peduoviridae</taxon>
        <taxon>Maltschvirus</taxon>
        <taxon>Maltschvirus maltsch</taxon>
    </lineage>
</organism>
<dbReference type="InterPro" id="IPR027417">
    <property type="entry name" value="P-loop_NTPase"/>
</dbReference>
<gene>
    <name evidence="1" type="ORF">UFOVP528_11</name>
</gene>
<evidence type="ECO:0000313" key="1">
    <source>
        <dbReference type="EMBL" id="CAB4148585.1"/>
    </source>
</evidence>
<dbReference type="Gene3D" id="3.30.420.240">
    <property type="match status" value="1"/>
</dbReference>
<sequence>MQINYQRPFLTTYQEAILDAPQRYTITAAATKCGKTASHIIWIFEQALQLKDNQSVWWIAPVYQQAEIAFRRMKSQVSAKDFFISNESKLTLILPNGARIEFKSAEKPDNLYGDDVYAAVVDEASRMREESWYALRSTLTATKGKCKLIGNVKGKKNWFYKLGERARLGEPDYKFFKITAYDAAKEGILDIEEIEQAKRDLPEFVFKELYLAEPGDDNSNPFGIDNIRKCIAPLSNGLAVAFGIDLAKYTDWTVITGLDNENKVCYTERFQGDWMQTKQKIINIVGRTPAHIDATGVGDPIVEDLQRILPNIKGFKYTSQSKQQLIESLVMEIQQHTIYFPEEPYGLELENFEYEYTRTGVKYSAPSGMHDDAVNSIALANDCKKHNRKGIFAFS</sequence>
<accession>A0A6J5MN82</accession>
<name>A0A6J5MN82_9CAUD</name>